<organism evidence="2 3">
    <name type="scientific">Megalurothrips usitatus</name>
    <name type="common">bean blossom thrips</name>
    <dbReference type="NCBI Taxonomy" id="439358"/>
    <lineage>
        <taxon>Eukaryota</taxon>
        <taxon>Metazoa</taxon>
        <taxon>Ecdysozoa</taxon>
        <taxon>Arthropoda</taxon>
        <taxon>Hexapoda</taxon>
        <taxon>Insecta</taxon>
        <taxon>Pterygota</taxon>
        <taxon>Neoptera</taxon>
        <taxon>Paraneoptera</taxon>
        <taxon>Thysanoptera</taxon>
        <taxon>Terebrantia</taxon>
        <taxon>Thripoidea</taxon>
        <taxon>Thripidae</taxon>
        <taxon>Megalurothrips</taxon>
    </lineage>
</organism>
<feature type="transmembrane region" description="Helical" evidence="1">
    <location>
        <begin position="170"/>
        <end position="194"/>
    </location>
</feature>
<keyword evidence="1" id="KW-0472">Membrane</keyword>
<dbReference type="Proteomes" id="UP001075354">
    <property type="component" value="Chromosome 8"/>
</dbReference>
<evidence type="ECO:0000256" key="1">
    <source>
        <dbReference type="SAM" id="Phobius"/>
    </source>
</evidence>
<dbReference type="EMBL" id="JAPTSV010000008">
    <property type="protein sequence ID" value="KAJ1525557.1"/>
    <property type="molecule type" value="Genomic_DNA"/>
</dbReference>
<evidence type="ECO:0000313" key="3">
    <source>
        <dbReference type="Proteomes" id="UP001075354"/>
    </source>
</evidence>
<sequence>MTTAATRLAASVDVPAGAAKADRAVRDAAVHSVSGAAYGGEDRTAQDHVDGQAAGGHDGVSECSSWCGCGECSADGSVPLDLPADPQTTFGDVRVHNTSGGTVQVGNSQTINIHTAPAGGADIVLMVPHAAGAPLRGRTPKGRLLLLSTAVPEPPAEKAAAGFSRPKRCLLWAGVLCAVLTSSSALVSMLTSIASNGELVGLRLFFPPSCYRIQ</sequence>
<evidence type="ECO:0000313" key="2">
    <source>
        <dbReference type="EMBL" id="KAJ1525557.1"/>
    </source>
</evidence>
<keyword evidence="1" id="KW-0812">Transmembrane</keyword>
<name>A0AAV7XQ55_9NEOP</name>
<comment type="caution">
    <text evidence="2">The sequence shown here is derived from an EMBL/GenBank/DDBJ whole genome shotgun (WGS) entry which is preliminary data.</text>
</comment>
<reference evidence="2" key="1">
    <citation type="submission" date="2022-12" db="EMBL/GenBank/DDBJ databases">
        <title>Chromosome-level genome assembly of the bean flower thrips Megalurothrips usitatus.</title>
        <authorList>
            <person name="Ma L."/>
            <person name="Liu Q."/>
            <person name="Li H."/>
            <person name="Cai W."/>
        </authorList>
    </citation>
    <scope>NUCLEOTIDE SEQUENCE</scope>
    <source>
        <strain evidence="2">Cailab_2022a</strain>
    </source>
</reference>
<keyword evidence="1" id="KW-1133">Transmembrane helix</keyword>
<keyword evidence="3" id="KW-1185">Reference proteome</keyword>
<dbReference type="AlphaFoldDB" id="A0AAV7XQ55"/>
<gene>
    <name evidence="2" type="ORF">ONE63_010362</name>
</gene>
<proteinExistence type="predicted"/>
<protein>
    <submittedName>
        <fullName evidence="2">Uncharacterized protein</fullName>
    </submittedName>
</protein>
<accession>A0AAV7XQ55</accession>